<feature type="compositionally biased region" description="Basic and acidic residues" evidence="1">
    <location>
        <begin position="26"/>
        <end position="36"/>
    </location>
</feature>
<dbReference type="AlphaFoldDB" id="A0A4V4LUC4"/>
<evidence type="ECO:0000313" key="3">
    <source>
        <dbReference type="Proteomes" id="UP000310189"/>
    </source>
</evidence>
<proteinExistence type="predicted"/>
<feature type="compositionally biased region" description="Polar residues" evidence="1">
    <location>
        <begin position="1"/>
        <end position="20"/>
    </location>
</feature>
<feature type="compositionally biased region" description="Polar residues" evidence="1">
    <location>
        <begin position="57"/>
        <end position="75"/>
    </location>
</feature>
<dbReference type="Proteomes" id="UP000310189">
    <property type="component" value="Unassembled WGS sequence"/>
</dbReference>
<name>A0A4V4LUC4_9BASI</name>
<evidence type="ECO:0000313" key="2">
    <source>
        <dbReference type="EMBL" id="TIA90813.1"/>
    </source>
</evidence>
<evidence type="ECO:0000256" key="1">
    <source>
        <dbReference type="SAM" id="MobiDB-lite"/>
    </source>
</evidence>
<reference evidence="2 3" key="1">
    <citation type="submission" date="2019-03" db="EMBL/GenBank/DDBJ databases">
        <title>Sequencing 23 genomes of Wallemia ichthyophaga.</title>
        <authorList>
            <person name="Gostincar C."/>
        </authorList>
    </citation>
    <scope>NUCLEOTIDE SEQUENCE [LARGE SCALE GENOMIC DNA]</scope>
    <source>
        <strain evidence="2 3">EXF-5753</strain>
    </source>
</reference>
<feature type="compositionally biased region" description="Polar residues" evidence="1">
    <location>
        <begin position="128"/>
        <end position="137"/>
    </location>
</feature>
<comment type="caution">
    <text evidence="2">The sequence shown here is derived from an EMBL/GenBank/DDBJ whole genome shotgun (WGS) entry which is preliminary data.</text>
</comment>
<feature type="region of interest" description="Disordered" evidence="1">
    <location>
        <begin position="1"/>
        <end position="138"/>
    </location>
</feature>
<sequence length="163" mass="18202">MAENSKQALNKQDESNSNTRALHKDRRCDGDSRDGNGSDNGSVSVKGKGKGKAGKTSHASLTKENLQQHTRQMSESESENGGAMSAFKSKTNTRHSPQPSSASSSSDLTPLSEIFSPPRKKHTKQNKPKQLTYTTKLTPRKEQRIRHFEEIDKWELCEELVLY</sequence>
<keyword evidence="3" id="KW-1185">Reference proteome</keyword>
<feature type="compositionally biased region" description="Basic residues" evidence="1">
    <location>
        <begin position="118"/>
        <end position="127"/>
    </location>
</feature>
<feature type="compositionally biased region" description="Low complexity" evidence="1">
    <location>
        <begin position="96"/>
        <end position="112"/>
    </location>
</feature>
<gene>
    <name evidence="2" type="ORF">E3P99_01404</name>
</gene>
<dbReference type="EMBL" id="SPNW01000016">
    <property type="protein sequence ID" value="TIA90813.1"/>
    <property type="molecule type" value="Genomic_DNA"/>
</dbReference>
<accession>A0A4V4LUC4</accession>
<organism evidence="2 3">
    <name type="scientific">Wallemia hederae</name>
    <dbReference type="NCBI Taxonomy" id="1540922"/>
    <lineage>
        <taxon>Eukaryota</taxon>
        <taxon>Fungi</taxon>
        <taxon>Dikarya</taxon>
        <taxon>Basidiomycota</taxon>
        <taxon>Wallemiomycotina</taxon>
        <taxon>Wallemiomycetes</taxon>
        <taxon>Wallemiales</taxon>
        <taxon>Wallemiaceae</taxon>
        <taxon>Wallemia</taxon>
    </lineage>
</organism>
<feature type="compositionally biased region" description="Low complexity" evidence="1">
    <location>
        <begin position="37"/>
        <end position="46"/>
    </location>
</feature>
<protein>
    <submittedName>
        <fullName evidence="2">Uncharacterized protein</fullName>
    </submittedName>
</protein>